<keyword evidence="5" id="KW-1185">Reference proteome</keyword>
<dbReference type="InterPro" id="IPR009057">
    <property type="entry name" value="Homeodomain-like_sf"/>
</dbReference>
<dbReference type="PANTHER" id="PTHR43436:SF1">
    <property type="entry name" value="TRANSCRIPTIONAL REGULATORY PROTEIN"/>
    <property type="match status" value="1"/>
</dbReference>
<dbReference type="Pfam" id="PF12833">
    <property type="entry name" value="HTH_18"/>
    <property type="match status" value="1"/>
</dbReference>
<evidence type="ECO:0000256" key="2">
    <source>
        <dbReference type="ARBA" id="ARBA00023163"/>
    </source>
</evidence>
<dbReference type="Pfam" id="PF06719">
    <property type="entry name" value="AraC_N"/>
    <property type="match status" value="1"/>
</dbReference>
<dbReference type="InterPro" id="IPR018060">
    <property type="entry name" value="HTH_AraC"/>
</dbReference>
<dbReference type="PATRIC" id="fig|365046.3.peg.430"/>
<dbReference type="PANTHER" id="PTHR43436">
    <property type="entry name" value="ARAC-FAMILY TRANSCRIPTIONAL REGULATOR"/>
    <property type="match status" value="1"/>
</dbReference>
<dbReference type="PROSITE" id="PS01124">
    <property type="entry name" value="HTH_ARAC_FAMILY_2"/>
    <property type="match status" value="1"/>
</dbReference>
<dbReference type="EMBL" id="CP000245">
    <property type="protein sequence ID" value="AEG91487.1"/>
    <property type="molecule type" value="Genomic_DNA"/>
</dbReference>
<sequence>MLAHACPILRGTRTPYRPRRLRLRTMPALTLPDSPTAAADGPAPTPLARATAELAGAVQRVARHDGEHATAVAGLKLLRLSAPCAPVHAVHQPALCLIVQGAKQLMLADELYAYDASSYLVVAQDLPVMAQVVRASGQQPYLCVRLDFTAAELARCALEWSAAAAGAGAADRAAQEEGGRGLFVGAVDAALLDAVLRLVRLLETPRDIAALAPLVTREILYRLFAGPQGWRLAAMGHGASQASRIAHAIALLRERYADPLRIDDLARAAHMSGSSLHHHFKAVTAMSPLQYQKRLRLVEARRLMVGERLDAATAAYRVGYQSPSQFSREYARLFGAPPSRELRAWRERQA</sequence>
<dbReference type="STRING" id="365046.Rta_04160"/>
<evidence type="ECO:0000259" key="3">
    <source>
        <dbReference type="PROSITE" id="PS01124"/>
    </source>
</evidence>
<accession>F5Y5Y3</accession>
<dbReference type="SMART" id="SM00342">
    <property type="entry name" value="HTH_ARAC"/>
    <property type="match status" value="1"/>
</dbReference>
<feature type="domain" description="HTH araC/xylS-type" evidence="3">
    <location>
        <begin position="246"/>
        <end position="344"/>
    </location>
</feature>
<evidence type="ECO:0000313" key="4">
    <source>
        <dbReference type="EMBL" id="AEG91487.1"/>
    </source>
</evidence>
<name>F5Y5Y3_RAMTT</name>
<protein>
    <submittedName>
        <fullName evidence="4">Transcriptional regulator, AraC family-like protein</fullName>
    </submittedName>
</protein>
<dbReference type="Gene3D" id="1.10.10.60">
    <property type="entry name" value="Homeodomain-like"/>
    <property type="match status" value="1"/>
</dbReference>
<keyword evidence="1" id="KW-0805">Transcription regulation</keyword>
<dbReference type="SUPFAM" id="SSF46689">
    <property type="entry name" value="Homeodomain-like"/>
    <property type="match status" value="2"/>
</dbReference>
<dbReference type="Proteomes" id="UP000008385">
    <property type="component" value="Chromosome"/>
</dbReference>
<dbReference type="GO" id="GO:0043565">
    <property type="term" value="F:sequence-specific DNA binding"/>
    <property type="evidence" value="ECO:0007669"/>
    <property type="project" value="InterPro"/>
</dbReference>
<keyword evidence="2" id="KW-0804">Transcription</keyword>
<dbReference type="eggNOG" id="COG2207">
    <property type="taxonomic scope" value="Bacteria"/>
</dbReference>
<organism evidence="4 5">
    <name type="scientific">Ramlibacter tataouinensis (strain ATCC BAA-407 / DSM 14655 / LMG 21543 / TTB310)</name>
    <dbReference type="NCBI Taxonomy" id="365046"/>
    <lineage>
        <taxon>Bacteria</taxon>
        <taxon>Pseudomonadati</taxon>
        <taxon>Pseudomonadota</taxon>
        <taxon>Betaproteobacteria</taxon>
        <taxon>Burkholderiales</taxon>
        <taxon>Comamonadaceae</taxon>
        <taxon>Ramlibacter</taxon>
    </lineage>
</organism>
<dbReference type="KEGG" id="rta:Rta_04160"/>
<dbReference type="HOGENOM" id="CLU_000445_100_0_4"/>
<dbReference type="AlphaFoldDB" id="F5Y5Y3"/>
<reference evidence="4 5" key="2">
    <citation type="journal article" date="2011" name="PLoS ONE">
        <title>The Cyst-Dividing Bacterium Ramlibacter tataouinensis TTB310 Genome Reveals a Well-Stocked Toolbox for Adaptation to a Desert Environment.</title>
        <authorList>
            <person name="De Luca G."/>
            <person name="Barakat M."/>
            <person name="Ortet P."/>
            <person name="Fochesato S."/>
            <person name="Jourlin-Castelli C."/>
            <person name="Ansaldi M."/>
            <person name="Py B."/>
            <person name="Fichant G."/>
            <person name="Coutinho P.M."/>
            <person name="Voulhoux R."/>
            <person name="Bastien O."/>
            <person name="Marechal E."/>
            <person name="Henrissat B."/>
            <person name="Quentin Y."/>
            <person name="Noirot P."/>
            <person name="Filloux A."/>
            <person name="Mejean V."/>
            <person name="Dubow M.S."/>
            <person name="Barras F."/>
            <person name="Barbe V."/>
            <person name="Weissenbach J."/>
            <person name="Mihalcescu I."/>
            <person name="Vermeglio A."/>
            <person name="Achouak W."/>
            <person name="Heulin T."/>
        </authorList>
    </citation>
    <scope>NUCLEOTIDE SEQUENCE [LARGE SCALE GENOMIC DNA]</scope>
    <source>
        <strain evidence="5">ATCC BAA-407 / DSM 14655 / LMG 21543 / TTB310</strain>
    </source>
</reference>
<evidence type="ECO:0000313" key="5">
    <source>
        <dbReference type="Proteomes" id="UP000008385"/>
    </source>
</evidence>
<reference evidence="5" key="1">
    <citation type="submission" date="2006-01" db="EMBL/GenBank/DDBJ databases">
        <title>Genome of the cyst-dividing bacterium Ramlibacter tataouinensis.</title>
        <authorList>
            <person name="Barakat M."/>
            <person name="Ortet P."/>
            <person name="De Luca G."/>
            <person name="Jourlin-Castelli C."/>
            <person name="Ansaldi M."/>
            <person name="Py B."/>
            <person name="Fichant G."/>
            <person name="Coutinho P."/>
            <person name="Voulhoux R."/>
            <person name="Bastien O."/>
            <person name="Roy S."/>
            <person name="Marechal E."/>
            <person name="Henrissat B."/>
            <person name="Quentin Y."/>
            <person name="Noirot P."/>
            <person name="Filloux A."/>
            <person name="Mejean V."/>
            <person name="DuBow M."/>
            <person name="Barras F."/>
            <person name="Heulin T."/>
        </authorList>
    </citation>
    <scope>NUCLEOTIDE SEQUENCE [LARGE SCALE GENOMIC DNA]</scope>
    <source>
        <strain evidence="5">ATCC BAA-407 / DSM 14655 / LMG 21543 / TTB310</strain>
    </source>
</reference>
<proteinExistence type="predicted"/>
<dbReference type="GO" id="GO:0003700">
    <property type="term" value="F:DNA-binding transcription factor activity"/>
    <property type="evidence" value="ECO:0007669"/>
    <property type="project" value="InterPro"/>
</dbReference>
<dbReference type="InterPro" id="IPR009594">
    <property type="entry name" value="Tscrpt_reg_HTH_AraC_N"/>
</dbReference>
<evidence type="ECO:0000256" key="1">
    <source>
        <dbReference type="ARBA" id="ARBA00023015"/>
    </source>
</evidence>
<gene>
    <name evidence="4" type="ordered locus">Rta_04160</name>
</gene>